<sequence length="114" mass="13347">MTRVKRGVISMKRRRSILKQVKGFRHDRKSKERMAREALLHAGLHAFHDRRKKKRNMRALWQVKISAASKANGISYSKLINKFKKANVKLDRKILSQLAEHQPNIFSKMVVSVK</sequence>
<dbReference type="PRINTS" id="PR00062">
    <property type="entry name" value="RIBOSOMALL20"/>
</dbReference>
<dbReference type="GO" id="GO:0019843">
    <property type="term" value="F:rRNA binding"/>
    <property type="evidence" value="ECO:0007669"/>
    <property type="project" value="UniProtKB-UniRule"/>
</dbReference>
<dbReference type="InterPro" id="IPR005813">
    <property type="entry name" value="Ribosomal_bL20"/>
</dbReference>
<dbReference type="GO" id="GO:0005840">
    <property type="term" value="C:ribosome"/>
    <property type="evidence" value="ECO:0007669"/>
    <property type="project" value="UniProtKB-KW"/>
</dbReference>
<dbReference type="Proteomes" id="UP000178646">
    <property type="component" value="Unassembled WGS sequence"/>
</dbReference>
<protein>
    <recommendedName>
        <fullName evidence="4 5">Large ribosomal subunit protein bL20</fullName>
    </recommendedName>
</protein>
<keyword evidence="5 6" id="KW-0694">RNA-binding</keyword>
<proteinExistence type="inferred from homology"/>
<dbReference type="AlphaFoldDB" id="A0A1G2PQP8"/>
<evidence type="ECO:0000256" key="3">
    <source>
        <dbReference type="ARBA" id="ARBA00023274"/>
    </source>
</evidence>
<evidence type="ECO:0000313" key="8">
    <source>
        <dbReference type="Proteomes" id="UP000178646"/>
    </source>
</evidence>
<dbReference type="FunFam" id="1.10.1900.20:FF:000001">
    <property type="entry name" value="50S ribosomal protein L20"/>
    <property type="match status" value="1"/>
</dbReference>
<dbReference type="CDD" id="cd07026">
    <property type="entry name" value="Ribosomal_L20"/>
    <property type="match status" value="1"/>
</dbReference>
<name>A0A1G2PQP8_9BACT</name>
<gene>
    <name evidence="5" type="primary">rplT</name>
    <name evidence="7" type="ORF">A2W59_01510</name>
</gene>
<organism evidence="7 8">
    <name type="scientific">Candidatus Terrybacteria bacterium RIFCSPHIGHO2_02_41_19</name>
    <dbReference type="NCBI Taxonomy" id="1802364"/>
    <lineage>
        <taxon>Bacteria</taxon>
        <taxon>Candidatus Terryibacteriota</taxon>
    </lineage>
</organism>
<keyword evidence="3 5" id="KW-0687">Ribonucleoprotein</keyword>
<evidence type="ECO:0000313" key="7">
    <source>
        <dbReference type="EMBL" id="OHA50638.1"/>
    </source>
</evidence>
<evidence type="ECO:0000256" key="6">
    <source>
        <dbReference type="RuleBase" id="RU000560"/>
    </source>
</evidence>
<comment type="function">
    <text evidence="5 6">Binds directly to 23S ribosomal RNA and is necessary for the in vitro assembly process of the 50S ribosomal subunit. It is not involved in the protein synthesizing functions of that subunit.</text>
</comment>
<keyword evidence="2 5" id="KW-0689">Ribosomal protein</keyword>
<dbReference type="GO" id="GO:0003735">
    <property type="term" value="F:structural constituent of ribosome"/>
    <property type="evidence" value="ECO:0007669"/>
    <property type="project" value="InterPro"/>
</dbReference>
<evidence type="ECO:0000256" key="1">
    <source>
        <dbReference type="ARBA" id="ARBA00007698"/>
    </source>
</evidence>
<dbReference type="GO" id="GO:0000027">
    <property type="term" value="P:ribosomal large subunit assembly"/>
    <property type="evidence" value="ECO:0007669"/>
    <property type="project" value="UniProtKB-UniRule"/>
</dbReference>
<comment type="similarity">
    <text evidence="1 5 6">Belongs to the bacterial ribosomal protein bL20 family.</text>
</comment>
<keyword evidence="5 6" id="KW-0699">rRNA-binding</keyword>
<evidence type="ECO:0000256" key="4">
    <source>
        <dbReference type="ARBA" id="ARBA00035172"/>
    </source>
</evidence>
<dbReference type="NCBIfam" id="TIGR01032">
    <property type="entry name" value="rplT_bact"/>
    <property type="match status" value="1"/>
</dbReference>
<dbReference type="PANTHER" id="PTHR10986">
    <property type="entry name" value="39S RIBOSOMAL PROTEIN L20"/>
    <property type="match status" value="1"/>
</dbReference>
<accession>A0A1G2PQP8</accession>
<dbReference type="EMBL" id="MHSU01000012">
    <property type="protein sequence ID" value="OHA50638.1"/>
    <property type="molecule type" value="Genomic_DNA"/>
</dbReference>
<dbReference type="HAMAP" id="MF_00382">
    <property type="entry name" value="Ribosomal_bL20"/>
    <property type="match status" value="1"/>
</dbReference>
<dbReference type="Gene3D" id="6.10.160.10">
    <property type="match status" value="1"/>
</dbReference>
<evidence type="ECO:0000256" key="2">
    <source>
        <dbReference type="ARBA" id="ARBA00022980"/>
    </source>
</evidence>
<comment type="caution">
    <text evidence="7">The sequence shown here is derived from an EMBL/GenBank/DDBJ whole genome shotgun (WGS) entry which is preliminary data.</text>
</comment>
<dbReference type="GO" id="GO:1990904">
    <property type="term" value="C:ribonucleoprotein complex"/>
    <property type="evidence" value="ECO:0007669"/>
    <property type="project" value="UniProtKB-KW"/>
</dbReference>
<dbReference type="GO" id="GO:0006412">
    <property type="term" value="P:translation"/>
    <property type="evidence" value="ECO:0007669"/>
    <property type="project" value="InterPro"/>
</dbReference>
<dbReference type="SUPFAM" id="SSF74731">
    <property type="entry name" value="Ribosomal protein L20"/>
    <property type="match status" value="1"/>
</dbReference>
<evidence type="ECO:0000256" key="5">
    <source>
        <dbReference type="HAMAP-Rule" id="MF_00382"/>
    </source>
</evidence>
<dbReference type="InterPro" id="IPR035566">
    <property type="entry name" value="Ribosomal_protein_bL20_C"/>
</dbReference>
<dbReference type="Gene3D" id="1.10.1900.20">
    <property type="entry name" value="Ribosomal protein L20"/>
    <property type="match status" value="1"/>
</dbReference>
<dbReference type="Pfam" id="PF00453">
    <property type="entry name" value="Ribosomal_L20"/>
    <property type="match status" value="1"/>
</dbReference>
<reference evidence="7 8" key="1">
    <citation type="journal article" date="2016" name="Nat. Commun.">
        <title>Thousands of microbial genomes shed light on interconnected biogeochemical processes in an aquifer system.</title>
        <authorList>
            <person name="Anantharaman K."/>
            <person name="Brown C.T."/>
            <person name="Hug L.A."/>
            <person name="Sharon I."/>
            <person name="Castelle C.J."/>
            <person name="Probst A.J."/>
            <person name="Thomas B.C."/>
            <person name="Singh A."/>
            <person name="Wilkins M.J."/>
            <person name="Karaoz U."/>
            <person name="Brodie E.L."/>
            <person name="Williams K.H."/>
            <person name="Hubbard S.S."/>
            <person name="Banfield J.F."/>
        </authorList>
    </citation>
    <scope>NUCLEOTIDE SEQUENCE [LARGE SCALE GENOMIC DNA]</scope>
</reference>